<keyword evidence="3" id="KW-1185">Reference proteome</keyword>
<dbReference type="EMBL" id="BGZK01000499">
    <property type="protein sequence ID" value="GBP47336.1"/>
    <property type="molecule type" value="Genomic_DNA"/>
</dbReference>
<comment type="caution">
    <text evidence="2">The sequence shown here is derived from an EMBL/GenBank/DDBJ whole genome shotgun (WGS) entry which is preliminary data.</text>
</comment>
<dbReference type="AlphaFoldDB" id="A0A4C1W7J2"/>
<gene>
    <name evidence="2" type="ORF">EVAR_38102_1</name>
</gene>
<protein>
    <submittedName>
        <fullName evidence="2">Uncharacterized protein</fullName>
    </submittedName>
</protein>
<feature type="compositionally biased region" description="Polar residues" evidence="1">
    <location>
        <begin position="544"/>
        <end position="565"/>
    </location>
</feature>
<name>A0A4C1W7J2_EUMVA</name>
<evidence type="ECO:0000313" key="2">
    <source>
        <dbReference type="EMBL" id="GBP47336.1"/>
    </source>
</evidence>
<evidence type="ECO:0000313" key="3">
    <source>
        <dbReference type="Proteomes" id="UP000299102"/>
    </source>
</evidence>
<evidence type="ECO:0000256" key="1">
    <source>
        <dbReference type="SAM" id="MobiDB-lite"/>
    </source>
</evidence>
<organism evidence="2 3">
    <name type="scientific">Eumeta variegata</name>
    <name type="common">Bagworm moth</name>
    <name type="synonym">Eumeta japonica</name>
    <dbReference type="NCBI Taxonomy" id="151549"/>
    <lineage>
        <taxon>Eukaryota</taxon>
        <taxon>Metazoa</taxon>
        <taxon>Ecdysozoa</taxon>
        <taxon>Arthropoda</taxon>
        <taxon>Hexapoda</taxon>
        <taxon>Insecta</taxon>
        <taxon>Pterygota</taxon>
        <taxon>Neoptera</taxon>
        <taxon>Endopterygota</taxon>
        <taxon>Lepidoptera</taxon>
        <taxon>Glossata</taxon>
        <taxon>Ditrysia</taxon>
        <taxon>Tineoidea</taxon>
        <taxon>Psychidae</taxon>
        <taxon>Oiketicinae</taxon>
        <taxon>Eumeta</taxon>
    </lineage>
</organism>
<reference evidence="2 3" key="1">
    <citation type="journal article" date="2019" name="Commun. Biol.">
        <title>The bagworm genome reveals a unique fibroin gene that provides high tensile strength.</title>
        <authorList>
            <person name="Kono N."/>
            <person name="Nakamura H."/>
            <person name="Ohtoshi R."/>
            <person name="Tomita M."/>
            <person name="Numata K."/>
            <person name="Arakawa K."/>
        </authorList>
    </citation>
    <scope>NUCLEOTIDE SEQUENCE [LARGE SCALE GENOMIC DNA]</scope>
</reference>
<dbReference type="Proteomes" id="UP000299102">
    <property type="component" value="Unassembled WGS sequence"/>
</dbReference>
<proteinExistence type="predicted"/>
<accession>A0A4C1W7J2</accession>
<sequence>MDKIPDENQFDKVLLNQSLSGNKQEENVDNNKQNNYFQWICDDEIPPLKHIDPQNITLTKRNSETTKLQDCQHKLDNTVNTYTAGEKNILVKGCLPCVPPPEEQNYALSLTSDNENKMSSLNVFLKPDLRIAASLRNPSVGTMTMTEEDGQILDLVKSAGLNLEDVKKITDEIKDDYKNKTDKNKIGYINMRKEYLEKIGEALLPSKDANKEELLPFLYYLSLDNHDCMKSLLCQSEMNENVSQLPVSSRDCIFKALKDTMILDNLQKVRKLLRDYILGTTEVYDQPVAEGQRPKVNEMKKNAYQEECSIVKEERCSQQSEILNQTRVKTGAVPKGVQSNAATATNSRFTQSNLPLTNPMSTQFQSLGQSMIVKQMNTTTATIIRPARLNLPMTNPMIGPTYNVRKSLGQSIAVNQINTATSIIIRSAHTNSPMTNSIIVPTNNLGKKLGQSMVVNKTNTATGTIIRSVQPSFLMTNPMIGLTNSVDKKFGPSMVVNQMNTQTVVPNRGYMQNDDTVPRFCVQPSGMYPAQGTEFRQPVGHIRNPNNRRVVSSPNMQSNTSQYGN</sequence>
<feature type="region of interest" description="Disordered" evidence="1">
    <location>
        <begin position="537"/>
        <end position="565"/>
    </location>
</feature>